<dbReference type="Proteomes" id="UP000822688">
    <property type="component" value="Chromosome 5"/>
</dbReference>
<dbReference type="GO" id="GO:0005524">
    <property type="term" value="F:ATP binding"/>
    <property type="evidence" value="ECO:0007669"/>
    <property type="project" value="UniProtKB-KW"/>
</dbReference>
<dbReference type="InterPro" id="IPR015864">
    <property type="entry name" value="FAD_synthase"/>
</dbReference>
<comment type="pathway">
    <text evidence="1">Cofactor biosynthesis; FAD biosynthesis; FAD from FMN: step 1/1.</text>
</comment>
<evidence type="ECO:0000256" key="6">
    <source>
        <dbReference type="ARBA" id="ARBA00022695"/>
    </source>
</evidence>
<protein>
    <recommendedName>
        <fullName evidence="2">FAD synthase</fullName>
        <ecNumber evidence="2">2.7.7.2</ecNumber>
    </recommendedName>
</protein>
<evidence type="ECO:0000256" key="9">
    <source>
        <dbReference type="ARBA" id="ARBA00022840"/>
    </source>
</evidence>
<dbReference type="EMBL" id="CM026425">
    <property type="protein sequence ID" value="KAG0575450.1"/>
    <property type="molecule type" value="Genomic_DNA"/>
</dbReference>
<keyword evidence="3" id="KW-0285">Flavoprotein</keyword>
<dbReference type="CDD" id="cd02064">
    <property type="entry name" value="FAD_synthetase_N"/>
    <property type="match status" value="1"/>
</dbReference>
<proteinExistence type="predicted"/>
<evidence type="ECO:0000256" key="2">
    <source>
        <dbReference type="ARBA" id="ARBA00012393"/>
    </source>
</evidence>
<dbReference type="GO" id="GO:0009231">
    <property type="term" value="P:riboflavin biosynthetic process"/>
    <property type="evidence" value="ECO:0007669"/>
    <property type="project" value="InterPro"/>
</dbReference>
<organism evidence="11 12">
    <name type="scientific">Ceratodon purpureus</name>
    <name type="common">Fire moss</name>
    <name type="synonym">Dicranum purpureum</name>
    <dbReference type="NCBI Taxonomy" id="3225"/>
    <lineage>
        <taxon>Eukaryota</taxon>
        <taxon>Viridiplantae</taxon>
        <taxon>Streptophyta</taxon>
        <taxon>Embryophyta</taxon>
        <taxon>Bryophyta</taxon>
        <taxon>Bryophytina</taxon>
        <taxon>Bryopsida</taxon>
        <taxon>Dicranidae</taxon>
        <taxon>Pseudoditrichales</taxon>
        <taxon>Ditrichaceae</taxon>
        <taxon>Ceratodon</taxon>
    </lineage>
</organism>
<evidence type="ECO:0000259" key="10">
    <source>
        <dbReference type="Pfam" id="PF06574"/>
    </source>
</evidence>
<dbReference type="OrthoDB" id="414641at2759"/>
<evidence type="ECO:0000256" key="3">
    <source>
        <dbReference type="ARBA" id="ARBA00022630"/>
    </source>
</evidence>
<reference evidence="11" key="1">
    <citation type="submission" date="2020-06" db="EMBL/GenBank/DDBJ databases">
        <title>WGS assembly of Ceratodon purpureus strain R40.</title>
        <authorList>
            <person name="Carey S.B."/>
            <person name="Jenkins J."/>
            <person name="Shu S."/>
            <person name="Lovell J.T."/>
            <person name="Sreedasyam A."/>
            <person name="Maumus F."/>
            <person name="Tiley G.P."/>
            <person name="Fernandez-Pozo N."/>
            <person name="Barry K."/>
            <person name="Chen C."/>
            <person name="Wang M."/>
            <person name="Lipzen A."/>
            <person name="Daum C."/>
            <person name="Saski C.A."/>
            <person name="Payton A.C."/>
            <person name="Mcbreen J.C."/>
            <person name="Conrad R.E."/>
            <person name="Kollar L.M."/>
            <person name="Olsson S."/>
            <person name="Huttunen S."/>
            <person name="Landis J.B."/>
            <person name="Wickett N.J."/>
            <person name="Johnson M.G."/>
            <person name="Rensing S.A."/>
            <person name="Grimwood J."/>
            <person name="Schmutz J."/>
            <person name="Mcdaniel S.F."/>
        </authorList>
    </citation>
    <scope>NUCLEOTIDE SEQUENCE</scope>
    <source>
        <strain evidence="11">R40</strain>
    </source>
</reference>
<evidence type="ECO:0000313" key="11">
    <source>
        <dbReference type="EMBL" id="KAG0575450.1"/>
    </source>
</evidence>
<evidence type="ECO:0000256" key="7">
    <source>
        <dbReference type="ARBA" id="ARBA00022741"/>
    </source>
</evidence>
<keyword evidence="4" id="KW-0288">FMN</keyword>
<gene>
    <name evidence="11" type="ORF">KC19_5G004800</name>
</gene>
<keyword evidence="5" id="KW-0808">Transferase</keyword>
<evidence type="ECO:0000256" key="4">
    <source>
        <dbReference type="ARBA" id="ARBA00022643"/>
    </source>
</evidence>
<sequence>MTTISSALIIGMGNGCCPSRSPISSCSGSFLGGFRTAAMATTIMRSRVWCWNVRTAQVPTLNLQNCATPELSSSRRAWTSGEQEKGFEYRSLQLEAKALAGGVVALGKFDALHVGHRALAERAAELGGPFLVSFAGMAEVLGWEVRLPVVARCDRTRVMGLWAKHCGGMVPQEYMLDFAKVRSLSPEQFVEKLAQELKVKGVVAGANYRFGYKAAGDASDLVRLCQEHGLQSAIVNPVMDALKMGASVLVDDSSREKGQVSTTRVREALANGDMKRVAELLGRRHRLILRADNHVRHDNSVRVSPANALNQPPRSGSYDCIFILEDAGSATFDSNALVGQVRIIESGITLVLQEPNLIDAITQQTRIVLDFLV</sequence>
<evidence type="ECO:0000256" key="5">
    <source>
        <dbReference type="ARBA" id="ARBA00022679"/>
    </source>
</evidence>
<name>A0A8T0HWG0_CERPU</name>
<dbReference type="Gene3D" id="3.40.50.620">
    <property type="entry name" value="HUPs"/>
    <property type="match status" value="1"/>
</dbReference>
<keyword evidence="7" id="KW-0547">Nucleotide-binding</keyword>
<evidence type="ECO:0000313" key="12">
    <source>
        <dbReference type="Proteomes" id="UP000822688"/>
    </source>
</evidence>
<accession>A0A8T0HWG0</accession>
<evidence type="ECO:0000256" key="8">
    <source>
        <dbReference type="ARBA" id="ARBA00022827"/>
    </source>
</evidence>
<dbReference type="SUPFAM" id="SSF52374">
    <property type="entry name" value="Nucleotidylyl transferase"/>
    <property type="match status" value="1"/>
</dbReference>
<dbReference type="EC" id="2.7.7.2" evidence="2"/>
<dbReference type="InterPro" id="IPR014729">
    <property type="entry name" value="Rossmann-like_a/b/a_fold"/>
</dbReference>
<dbReference type="Pfam" id="PF06574">
    <property type="entry name" value="FAD_syn"/>
    <property type="match status" value="1"/>
</dbReference>
<evidence type="ECO:0000256" key="1">
    <source>
        <dbReference type="ARBA" id="ARBA00004726"/>
    </source>
</evidence>
<keyword evidence="9" id="KW-0067">ATP-binding</keyword>
<keyword evidence="12" id="KW-1185">Reference proteome</keyword>
<feature type="domain" description="FAD synthetase" evidence="10">
    <location>
        <begin position="174"/>
        <end position="240"/>
    </location>
</feature>
<dbReference type="AlphaFoldDB" id="A0A8T0HWG0"/>
<comment type="caution">
    <text evidence="11">The sequence shown here is derived from an EMBL/GenBank/DDBJ whole genome shotgun (WGS) entry which is preliminary data.</text>
</comment>
<dbReference type="GO" id="GO:0003919">
    <property type="term" value="F:FMN adenylyltransferase activity"/>
    <property type="evidence" value="ECO:0007669"/>
    <property type="project" value="UniProtKB-EC"/>
</dbReference>
<keyword evidence="6" id="KW-0548">Nucleotidyltransferase</keyword>
<keyword evidence="8" id="KW-0274">FAD</keyword>